<protein>
    <submittedName>
        <fullName evidence="2">Uncharacterized protein</fullName>
    </submittedName>
</protein>
<evidence type="ECO:0000313" key="2">
    <source>
        <dbReference type="EMBL" id="KAL0191450.1"/>
    </source>
</evidence>
<accession>A0ABD0R0W3</accession>
<name>A0ABD0R0W3_CIRMR</name>
<gene>
    <name evidence="2" type="ORF">M9458_014148</name>
</gene>
<feature type="non-terminal residue" evidence="2">
    <location>
        <position position="58"/>
    </location>
</feature>
<sequence>MQTLQDMLTVEDFDVSDAFQHSRSTESIKSVASESYMSKLNIAKRRANQQETEVFYFT</sequence>
<dbReference type="PANTHER" id="PTHR14166">
    <property type="entry name" value="SLIT-ROBO RHO GTPASE ACTIVATING PROTEIN"/>
    <property type="match status" value="1"/>
</dbReference>
<dbReference type="AlphaFoldDB" id="A0ABD0R0W3"/>
<keyword evidence="1" id="KW-0175">Coiled coil</keyword>
<evidence type="ECO:0000256" key="1">
    <source>
        <dbReference type="ARBA" id="ARBA00023054"/>
    </source>
</evidence>
<dbReference type="Proteomes" id="UP001529510">
    <property type="component" value="Unassembled WGS sequence"/>
</dbReference>
<reference evidence="2 3" key="1">
    <citation type="submission" date="2024-05" db="EMBL/GenBank/DDBJ databases">
        <title>Genome sequencing and assembly of Indian major carp, Cirrhinus mrigala (Hamilton, 1822).</title>
        <authorList>
            <person name="Mohindra V."/>
            <person name="Chowdhury L.M."/>
            <person name="Lal K."/>
            <person name="Jena J.K."/>
        </authorList>
    </citation>
    <scope>NUCLEOTIDE SEQUENCE [LARGE SCALE GENOMIC DNA]</scope>
    <source>
        <strain evidence="2">CM1030</strain>
        <tissue evidence="2">Blood</tissue>
    </source>
</reference>
<proteinExistence type="predicted"/>
<dbReference type="EMBL" id="JAMKFB020000006">
    <property type="protein sequence ID" value="KAL0191450.1"/>
    <property type="molecule type" value="Genomic_DNA"/>
</dbReference>
<keyword evidence="3" id="KW-1185">Reference proteome</keyword>
<organism evidence="2 3">
    <name type="scientific">Cirrhinus mrigala</name>
    <name type="common">Mrigala</name>
    <dbReference type="NCBI Taxonomy" id="683832"/>
    <lineage>
        <taxon>Eukaryota</taxon>
        <taxon>Metazoa</taxon>
        <taxon>Chordata</taxon>
        <taxon>Craniata</taxon>
        <taxon>Vertebrata</taxon>
        <taxon>Euteleostomi</taxon>
        <taxon>Actinopterygii</taxon>
        <taxon>Neopterygii</taxon>
        <taxon>Teleostei</taxon>
        <taxon>Ostariophysi</taxon>
        <taxon>Cypriniformes</taxon>
        <taxon>Cyprinidae</taxon>
        <taxon>Labeoninae</taxon>
        <taxon>Labeonini</taxon>
        <taxon>Cirrhinus</taxon>
    </lineage>
</organism>
<dbReference type="InterPro" id="IPR051627">
    <property type="entry name" value="SLIT-ROBO_RhoGAP"/>
</dbReference>
<comment type="caution">
    <text evidence="2">The sequence shown here is derived from an EMBL/GenBank/DDBJ whole genome shotgun (WGS) entry which is preliminary data.</text>
</comment>
<evidence type="ECO:0000313" key="3">
    <source>
        <dbReference type="Proteomes" id="UP001529510"/>
    </source>
</evidence>